<reference evidence="1 2" key="1">
    <citation type="journal article" date="2019" name="Mol. Ecol. Resour.">
        <title>Improving Illumina assemblies with Hi-C and long reads: an example with the North African dromedary.</title>
        <authorList>
            <person name="Elbers J.P."/>
            <person name="Rogers M.F."/>
            <person name="Perelman P.L."/>
            <person name="Proskuryakova A.A."/>
            <person name="Serdyukova N.A."/>
            <person name="Johnson W.E."/>
            <person name="Horin P."/>
            <person name="Corander J."/>
            <person name="Murphy D."/>
            <person name="Burger P.A."/>
        </authorList>
    </citation>
    <scope>NUCLEOTIDE SEQUENCE [LARGE SCALE GENOMIC DNA]</scope>
    <source>
        <strain evidence="1">Drom800</strain>
        <tissue evidence="1">Blood</tissue>
    </source>
</reference>
<dbReference type="AlphaFoldDB" id="A0A5N4BX85"/>
<proteinExistence type="predicted"/>
<evidence type="ECO:0000313" key="1">
    <source>
        <dbReference type="EMBL" id="KAB1251231.1"/>
    </source>
</evidence>
<evidence type="ECO:0000313" key="2">
    <source>
        <dbReference type="Proteomes" id="UP000299084"/>
    </source>
</evidence>
<comment type="caution">
    <text evidence="1">The sequence shown here is derived from an EMBL/GenBank/DDBJ whole genome shotgun (WGS) entry which is preliminary data.</text>
</comment>
<dbReference type="EMBL" id="JWIN03000208">
    <property type="protein sequence ID" value="KAB1251231.1"/>
    <property type="molecule type" value="Genomic_DNA"/>
</dbReference>
<gene>
    <name evidence="1" type="ORF">Cadr_000031206</name>
</gene>
<protein>
    <submittedName>
        <fullName evidence="1">Uncharacterized protein</fullName>
    </submittedName>
</protein>
<keyword evidence="2" id="KW-1185">Reference proteome</keyword>
<feature type="non-terminal residue" evidence="1">
    <location>
        <position position="1"/>
    </location>
</feature>
<name>A0A5N4BX85_CAMDR</name>
<sequence length="50" mass="5319">QRGPRGTGVKTSQLLVWRTHSSGTGGGVDSSHKVITITLLNQDAQVLDVF</sequence>
<feature type="non-terminal residue" evidence="1">
    <location>
        <position position="50"/>
    </location>
</feature>
<organism evidence="1 2">
    <name type="scientific">Camelus dromedarius</name>
    <name type="common">Dromedary</name>
    <name type="synonym">Arabian camel</name>
    <dbReference type="NCBI Taxonomy" id="9838"/>
    <lineage>
        <taxon>Eukaryota</taxon>
        <taxon>Metazoa</taxon>
        <taxon>Chordata</taxon>
        <taxon>Craniata</taxon>
        <taxon>Vertebrata</taxon>
        <taxon>Euteleostomi</taxon>
        <taxon>Mammalia</taxon>
        <taxon>Eutheria</taxon>
        <taxon>Laurasiatheria</taxon>
        <taxon>Artiodactyla</taxon>
        <taxon>Tylopoda</taxon>
        <taxon>Camelidae</taxon>
        <taxon>Camelus</taxon>
    </lineage>
</organism>
<dbReference type="Proteomes" id="UP000299084">
    <property type="component" value="Unassembled WGS sequence"/>
</dbReference>
<accession>A0A5N4BX85</accession>